<dbReference type="AlphaFoldDB" id="A0A0A2LBT1"/>
<sequence>MPELQAQPHAFLRSLFQQVKDLEPDFPSPGDLDGLGIQAFEVSFDPNEYGTIKFDPSFFQPHPDKLLEKYPIHPKVDQEYYEYHLKIRQVRTIQDIINDALTEYPPDVAPIFENLTFIDRPRYLMEIEAYGQAQGIEHVIRSHLDTPRQGPSDDFTLEHLRNQVYWR</sequence>
<protein>
    <submittedName>
        <fullName evidence="1">Uncharacterized protein</fullName>
    </submittedName>
</protein>
<dbReference type="PhylomeDB" id="A0A0A2LBT1"/>
<reference evidence="1 2" key="1">
    <citation type="journal article" date="2015" name="Mol. Plant Microbe Interact.">
        <title>Genome, transcriptome, and functional analyses of Penicillium expansum provide new insights into secondary metabolism and pathogenicity.</title>
        <authorList>
            <person name="Ballester A.R."/>
            <person name="Marcet-Houben M."/>
            <person name="Levin E."/>
            <person name="Sela N."/>
            <person name="Selma-Lazaro C."/>
            <person name="Carmona L."/>
            <person name="Wisniewski M."/>
            <person name="Droby S."/>
            <person name="Gonzalez-Candelas L."/>
            <person name="Gabaldon T."/>
        </authorList>
    </citation>
    <scope>NUCLEOTIDE SEQUENCE [LARGE SCALE GENOMIC DNA]</scope>
    <source>
        <strain evidence="1 2">PHI-1</strain>
    </source>
</reference>
<evidence type="ECO:0000313" key="1">
    <source>
        <dbReference type="EMBL" id="KGO77567.1"/>
    </source>
</evidence>
<dbReference type="OrthoDB" id="4453902at2759"/>
<dbReference type="EMBL" id="JQGA01000132">
    <property type="protein sequence ID" value="KGO77567.1"/>
    <property type="molecule type" value="Genomic_DNA"/>
</dbReference>
<gene>
    <name evidence="1" type="ORF">PITC_008400</name>
</gene>
<accession>A0A0A2LBT1</accession>
<name>A0A0A2LBT1_PENIT</name>
<organism evidence="1 2">
    <name type="scientific">Penicillium italicum</name>
    <name type="common">Blue mold</name>
    <dbReference type="NCBI Taxonomy" id="40296"/>
    <lineage>
        <taxon>Eukaryota</taxon>
        <taxon>Fungi</taxon>
        <taxon>Dikarya</taxon>
        <taxon>Ascomycota</taxon>
        <taxon>Pezizomycotina</taxon>
        <taxon>Eurotiomycetes</taxon>
        <taxon>Eurotiomycetidae</taxon>
        <taxon>Eurotiales</taxon>
        <taxon>Aspergillaceae</taxon>
        <taxon>Penicillium</taxon>
    </lineage>
</organism>
<keyword evidence="2" id="KW-1185">Reference proteome</keyword>
<dbReference type="HOGENOM" id="CLU_1595109_0_0_1"/>
<dbReference type="STRING" id="40296.A0A0A2LBT1"/>
<evidence type="ECO:0000313" key="2">
    <source>
        <dbReference type="Proteomes" id="UP000030104"/>
    </source>
</evidence>
<dbReference type="Proteomes" id="UP000030104">
    <property type="component" value="Unassembled WGS sequence"/>
</dbReference>
<proteinExistence type="predicted"/>
<dbReference type="OMA" id="WYTHANT"/>
<comment type="caution">
    <text evidence="1">The sequence shown here is derived from an EMBL/GenBank/DDBJ whole genome shotgun (WGS) entry which is preliminary data.</text>
</comment>